<dbReference type="SMART" id="SM00422">
    <property type="entry name" value="HTH_MERR"/>
    <property type="match status" value="1"/>
</dbReference>
<dbReference type="PROSITE" id="PS50937">
    <property type="entry name" value="HTH_MERR_2"/>
    <property type="match status" value="1"/>
</dbReference>
<dbReference type="InterPro" id="IPR047057">
    <property type="entry name" value="MerR_fam"/>
</dbReference>
<evidence type="ECO:0000256" key="1">
    <source>
        <dbReference type="ARBA" id="ARBA00023125"/>
    </source>
</evidence>
<evidence type="ECO:0000256" key="2">
    <source>
        <dbReference type="SAM" id="MobiDB-lite"/>
    </source>
</evidence>
<protein>
    <submittedName>
        <fullName evidence="4">MerR family transcriptional regulator</fullName>
    </submittedName>
</protein>
<feature type="domain" description="HTH merR-type" evidence="3">
    <location>
        <begin position="8"/>
        <end position="78"/>
    </location>
</feature>
<dbReference type="InterPro" id="IPR000551">
    <property type="entry name" value="MerR-type_HTH_dom"/>
</dbReference>
<dbReference type="OrthoDB" id="9773308at2"/>
<feature type="region of interest" description="Disordered" evidence="2">
    <location>
        <begin position="252"/>
        <end position="278"/>
    </location>
</feature>
<accession>A0A2T3W4T8</accession>
<keyword evidence="5" id="KW-1185">Reference proteome</keyword>
<dbReference type="GO" id="GO:0003700">
    <property type="term" value="F:DNA-binding transcription factor activity"/>
    <property type="evidence" value="ECO:0007669"/>
    <property type="project" value="InterPro"/>
</dbReference>
<keyword evidence="1" id="KW-0238">DNA-binding</keyword>
<dbReference type="Gene3D" id="3.20.80.10">
    <property type="entry name" value="Regulatory factor, effector binding domain"/>
    <property type="match status" value="1"/>
</dbReference>
<sequence>MTTPAPLLMTIGAFAQASRLSPKALRLYAELGLLAPAQVDPQSGYRLYGHAQLAEARLIALLRQTDMPLSTIRALLDTPAPERPGALRVHLAALEASHRQRRTLTRHLIGHLEGETPMTLPAPQTRTVPAQNVATLTRHVYVPELPGAISQGMATLFQTLREQGAEAAGAPFVIYHGEVNADSDGPIEVCVPYSGALQPAGEVALRVEPAHAEAYVTLSRAQFEFPAILAAYDAAAAAAQARGQCGELSPREVYPHDWDGAGPDDPAGEVAWPYRPHV</sequence>
<evidence type="ECO:0000313" key="5">
    <source>
        <dbReference type="Proteomes" id="UP000240317"/>
    </source>
</evidence>
<dbReference type="PANTHER" id="PTHR30204">
    <property type="entry name" value="REDOX-CYCLING DRUG-SENSING TRANSCRIPTIONAL ACTIVATOR SOXR"/>
    <property type="match status" value="1"/>
</dbReference>
<dbReference type="Pfam" id="PF13411">
    <property type="entry name" value="MerR_1"/>
    <property type="match status" value="1"/>
</dbReference>
<dbReference type="EMBL" id="PYSV01000018">
    <property type="protein sequence ID" value="PTA66887.1"/>
    <property type="molecule type" value="Genomic_DNA"/>
</dbReference>
<reference evidence="4 5" key="1">
    <citation type="submission" date="2018-03" db="EMBL/GenBank/DDBJ databases">
        <title>Draft genome of Deinococcus sp. OD32.</title>
        <authorList>
            <person name="Wang X.-P."/>
            <person name="Du Z.-J."/>
        </authorList>
    </citation>
    <scope>NUCLEOTIDE SEQUENCE [LARGE SCALE GENOMIC DNA]</scope>
    <source>
        <strain evidence="4 5">OD32</strain>
    </source>
</reference>
<organism evidence="4 5">
    <name type="scientific">Deinococcus arcticus</name>
    <dbReference type="NCBI Taxonomy" id="2136176"/>
    <lineage>
        <taxon>Bacteria</taxon>
        <taxon>Thermotogati</taxon>
        <taxon>Deinococcota</taxon>
        <taxon>Deinococci</taxon>
        <taxon>Deinococcales</taxon>
        <taxon>Deinococcaceae</taxon>
        <taxon>Deinococcus</taxon>
    </lineage>
</organism>
<gene>
    <name evidence="4" type="ORF">C8263_15640</name>
</gene>
<dbReference type="SUPFAM" id="SSF46955">
    <property type="entry name" value="Putative DNA-binding domain"/>
    <property type="match status" value="1"/>
</dbReference>
<evidence type="ECO:0000313" key="4">
    <source>
        <dbReference type="EMBL" id="PTA66887.1"/>
    </source>
</evidence>
<dbReference type="GO" id="GO:0003677">
    <property type="term" value="F:DNA binding"/>
    <property type="evidence" value="ECO:0007669"/>
    <property type="project" value="UniProtKB-KW"/>
</dbReference>
<dbReference type="PANTHER" id="PTHR30204:SF97">
    <property type="entry name" value="MERR FAMILY REGULATORY PROTEIN"/>
    <property type="match status" value="1"/>
</dbReference>
<dbReference type="Proteomes" id="UP000240317">
    <property type="component" value="Unassembled WGS sequence"/>
</dbReference>
<proteinExistence type="predicted"/>
<dbReference type="RefSeq" id="WP_107139075.1">
    <property type="nucleotide sequence ID" value="NZ_PYSV01000018.1"/>
</dbReference>
<dbReference type="InterPro" id="IPR011256">
    <property type="entry name" value="Reg_factor_effector_dom_sf"/>
</dbReference>
<dbReference type="InterPro" id="IPR009061">
    <property type="entry name" value="DNA-bd_dom_put_sf"/>
</dbReference>
<evidence type="ECO:0000259" key="3">
    <source>
        <dbReference type="PROSITE" id="PS50937"/>
    </source>
</evidence>
<name>A0A2T3W4T8_9DEIO</name>
<dbReference type="Gene3D" id="1.10.1660.10">
    <property type="match status" value="1"/>
</dbReference>
<comment type="caution">
    <text evidence="4">The sequence shown here is derived from an EMBL/GenBank/DDBJ whole genome shotgun (WGS) entry which is preliminary data.</text>
</comment>
<dbReference type="AlphaFoldDB" id="A0A2T3W4T8"/>
<dbReference type="CDD" id="cd01107">
    <property type="entry name" value="HTH_BmrR"/>
    <property type="match status" value="1"/>
</dbReference>